<evidence type="ECO:0000256" key="1">
    <source>
        <dbReference type="ARBA" id="ARBA00004123"/>
    </source>
</evidence>
<name>A0AA38LMW0_TAXCH</name>
<dbReference type="InterPro" id="IPR016024">
    <property type="entry name" value="ARM-type_fold"/>
</dbReference>
<dbReference type="EMBL" id="JAHRHJ020000001">
    <property type="protein sequence ID" value="KAH9329689.1"/>
    <property type="molecule type" value="Genomic_DNA"/>
</dbReference>
<keyword evidence="4" id="KW-0779">Telomere</keyword>
<proteinExistence type="predicted"/>
<dbReference type="PANTHER" id="PTHR22928">
    <property type="entry name" value="TELOMERE-ASSOCIATED PROTEIN RIF1"/>
    <property type="match status" value="1"/>
</dbReference>
<evidence type="ECO:0000256" key="2">
    <source>
        <dbReference type="ARBA" id="ARBA00004574"/>
    </source>
</evidence>
<comment type="subcellular location">
    <subcellularLocation>
        <location evidence="2">Chromosome</location>
        <location evidence="2">Telomere</location>
    </subcellularLocation>
    <subcellularLocation>
        <location evidence="1">Nucleus</location>
    </subcellularLocation>
</comment>
<keyword evidence="5" id="KW-0539">Nucleus</keyword>
<evidence type="ECO:0000259" key="9">
    <source>
        <dbReference type="Pfam" id="PF12231"/>
    </source>
</evidence>
<reference evidence="10 11" key="1">
    <citation type="journal article" date="2021" name="Nat. Plants">
        <title>The Taxus genome provides insights into paclitaxel biosynthesis.</title>
        <authorList>
            <person name="Xiong X."/>
            <person name="Gou J."/>
            <person name="Liao Q."/>
            <person name="Li Y."/>
            <person name="Zhou Q."/>
            <person name="Bi G."/>
            <person name="Li C."/>
            <person name="Du R."/>
            <person name="Wang X."/>
            <person name="Sun T."/>
            <person name="Guo L."/>
            <person name="Liang H."/>
            <person name="Lu P."/>
            <person name="Wu Y."/>
            <person name="Zhang Z."/>
            <person name="Ro D.K."/>
            <person name="Shang Y."/>
            <person name="Huang S."/>
            <person name="Yan J."/>
        </authorList>
    </citation>
    <scope>NUCLEOTIDE SEQUENCE [LARGE SCALE GENOMIC DNA]</scope>
    <source>
        <strain evidence="10">Ta-2019</strain>
    </source>
</reference>
<evidence type="ECO:0000256" key="3">
    <source>
        <dbReference type="ARBA" id="ARBA00022454"/>
    </source>
</evidence>
<evidence type="ECO:0000256" key="8">
    <source>
        <dbReference type="SAM" id="SignalP"/>
    </source>
</evidence>
<dbReference type="PANTHER" id="PTHR22928:SF3">
    <property type="entry name" value="TELOMERE-ASSOCIATED PROTEIN RIF1"/>
    <property type="match status" value="1"/>
</dbReference>
<keyword evidence="6" id="KW-0131">Cell cycle</keyword>
<evidence type="ECO:0000256" key="7">
    <source>
        <dbReference type="SAM" id="MobiDB-lite"/>
    </source>
</evidence>
<evidence type="ECO:0000256" key="6">
    <source>
        <dbReference type="ARBA" id="ARBA00023306"/>
    </source>
</evidence>
<dbReference type="SUPFAM" id="SSF48371">
    <property type="entry name" value="ARM repeat"/>
    <property type="match status" value="1"/>
</dbReference>
<dbReference type="GO" id="GO:0000723">
    <property type="term" value="P:telomere maintenance"/>
    <property type="evidence" value="ECO:0007669"/>
    <property type="project" value="TreeGrafter"/>
</dbReference>
<dbReference type="GO" id="GO:0000781">
    <property type="term" value="C:chromosome, telomeric region"/>
    <property type="evidence" value="ECO:0007669"/>
    <property type="project" value="UniProtKB-SubCell"/>
</dbReference>
<feature type="domain" description="Telomere-associated protein Rif1 N-terminal" evidence="9">
    <location>
        <begin position="4"/>
        <end position="239"/>
    </location>
</feature>
<accession>A0AA38LMW0</accession>
<dbReference type="Pfam" id="PF12231">
    <property type="entry name" value="Rif1_N"/>
    <property type="match status" value="1"/>
</dbReference>
<dbReference type="InterPro" id="IPR022031">
    <property type="entry name" value="Rif1_N"/>
</dbReference>
<feature type="region of interest" description="Disordered" evidence="7">
    <location>
        <begin position="1226"/>
        <end position="1283"/>
    </location>
</feature>
<evidence type="ECO:0000313" key="10">
    <source>
        <dbReference type="EMBL" id="KAH9329689.1"/>
    </source>
</evidence>
<feature type="signal peptide" evidence="8">
    <location>
        <begin position="1"/>
        <end position="20"/>
    </location>
</feature>
<evidence type="ECO:0000256" key="5">
    <source>
        <dbReference type="ARBA" id="ARBA00023242"/>
    </source>
</evidence>
<dbReference type="Proteomes" id="UP000824469">
    <property type="component" value="Unassembled WGS sequence"/>
</dbReference>
<dbReference type="OMA" id="GMCEYFK"/>
<dbReference type="GO" id="GO:0005634">
    <property type="term" value="C:nucleus"/>
    <property type="evidence" value="ECO:0007669"/>
    <property type="project" value="UniProtKB-SubCell"/>
</dbReference>
<feature type="compositionally biased region" description="Low complexity" evidence="7">
    <location>
        <begin position="1255"/>
        <end position="1273"/>
    </location>
</feature>
<keyword evidence="3" id="KW-0158">Chromosome</keyword>
<comment type="caution">
    <text evidence="10">The sequence shown here is derived from an EMBL/GenBank/DDBJ whole genome shotgun (WGS) entry which is preliminary data.</text>
</comment>
<dbReference type="Gene3D" id="1.25.10.10">
    <property type="entry name" value="Leucine-rich Repeat Variant"/>
    <property type="match status" value="1"/>
</dbReference>
<evidence type="ECO:0000313" key="11">
    <source>
        <dbReference type="Proteomes" id="UP000824469"/>
    </source>
</evidence>
<feature type="chain" id="PRO_5041289071" description="Telomere-associated protein Rif1 N-terminal domain-containing protein" evidence="8">
    <location>
        <begin position="21"/>
        <end position="1283"/>
    </location>
</feature>
<dbReference type="InterPro" id="IPR011989">
    <property type="entry name" value="ARM-like"/>
</dbReference>
<gene>
    <name evidence="10" type="ORF">KI387_001797</name>
</gene>
<keyword evidence="8" id="KW-0732">Signal</keyword>
<feature type="non-terminal residue" evidence="10">
    <location>
        <position position="1283"/>
    </location>
</feature>
<organism evidence="10 11">
    <name type="scientific">Taxus chinensis</name>
    <name type="common">Chinese yew</name>
    <name type="synonym">Taxus wallichiana var. chinensis</name>
    <dbReference type="NCBI Taxonomy" id="29808"/>
    <lineage>
        <taxon>Eukaryota</taxon>
        <taxon>Viridiplantae</taxon>
        <taxon>Streptophyta</taxon>
        <taxon>Embryophyta</taxon>
        <taxon>Tracheophyta</taxon>
        <taxon>Spermatophyta</taxon>
        <taxon>Pinopsida</taxon>
        <taxon>Pinidae</taxon>
        <taxon>Conifers II</taxon>
        <taxon>Cupressales</taxon>
        <taxon>Taxaceae</taxon>
        <taxon>Taxus</taxon>
    </lineage>
</organism>
<sequence>AALALKALGFIVYHPTLVASLSEENAYAVLQSLVEIITTTKMKAICNLAVWCISIQQFESCFIVSHIQPIIRATVHALDNPMGSISTTVEAFQAVVKLLTQASNMMKDLSHIWSPPIYRRLVSTDKRERDMAERCLQKIRSTILPPLPLLSKTVSTDIKQNLLLHMEKMLESHGCKVYVLQAWGWFIRLLGDHVVKIRTLVNQMLKIPEQTFADPDSQVRIASQVAWEALVDALILWPIKSTADLTPTGKTLSPSTVEMTVSEASHQPQVLPPLKNLKLLMKPIVGVMTSKCDVSVRLSCWKTWNYILHKLDNSVNNPAILSIVLDPILKVVFETGPDNKNLWIWDLCMNLLEEFVSLKVKDQDYELNIYVNGEAFSPRTPCHKISSKINKDSFPALNIKWIPWNINQTEFLLINVGILWKCGIGSRELPDFSSLSLNGALRIFRLILRGVQSELHEDFKPLNERVQVVHLILKFVQGLCQDIHSNTSMRAKVPNNIVFSLLEVIKDELPTSTLTSFSFKMPIDLEEIWKVKGNILSDALDSCTKGKILGIYVTKIEMVSPAVYLILVWLNFVVHICSNASEEDKLVEKLGKLTQIVASGVSPLENFQVLSAVLYTLGLNVVNFNGNIQTDRYDERKDLESLPFNNDGFFWLRVWKIFAKCLKEHLEFVNDVDVMVDAGYKMVYSFLLFPINTRILYSFANLSDRPSQYTSYKKHCNVSPEKELYLVLQVWTSLYNCVSLISSLKSARINFLGEGFCKRALRVIEEKHNEYTSKQPPDDCESKQLSFAGYNYLLLVAGGIAAHVLKQARVTAPEMLKVHRQERFDTFVEPVIRNSSPRGNEAHDHNVKGILTFVGRFLELAGKVNDKYADCNYVMVSGVYGEGSPVFKLEKAWVQLLNCLQKCQPPIIFDSNFLSLQAPLLVAAFQHIHSPIANHTVAFWEATYGNAHLLTYPTSLVPVLRNLLQKVKINLPGFSVSMKGQLPLASCSTECANGDILEQSNNFSNYLKTIDIHRPHQDFENSNTPDHQSAVNKLTSIRANNSNAKVASIHIRGSEQRECSHLAEKILSRSLQGVSSSQKGGSVQMTQKASLSQGRKKLEFMDESPKDYVSIPSTVKRKQCPLTDHQREVKRAQRGCGIDTMGHGPGIKTYTAADFSQGNGDSEEPEEFNLADIILNKCKKVRTRVGAANNPPPDGEETTTQKLDEILVALLETRDRLDVLEKQVIENEHEEDDANDKNQPPPRNNANAENMGVGNENATNNNAANANNNAVNAPNPPEKKRQD</sequence>
<keyword evidence="11" id="KW-1185">Reference proteome</keyword>
<evidence type="ECO:0000256" key="4">
    <source>
        <dbReference type="ARBA" id="ARBA00022895"/>
    </source>
</evidence>
<protein>
    <recommendedName>
        <fullName evidence="9">Telomere-associated protein Rif1 N-terminal domain-containing protein</fullName>
    </recommendedName>
</protein>